<dbReference type="PRINTS" id="PR00081">
    <property type="entry name" value="GDHRDH"/>
</dbReference>
<dbReference type="SUPFAM" id="SSF51735">
    <property type="entry name" value="NAD(P)-binding Rossmann-fold domains"/>
    <property type="match status" value="1"/>
</dbReference>
<dbReference type="EMBL" id="CAJFCW020000005">
    <property type="protein sequence ID" value="CAG9119518.1"/>
    <property type="molecule type" value="Genomic_DNA"/>
</dbReference>
<dbReference type="PANTHER" id="PTHR43943">
    <property type="entry name" value="DEHYDROGENASE/REDUCTASE (SDR FAMILY) MEMBER 4"/>
    <property type="match status" value="1"/>
</dbReference>
<dbReference type="FunFam" id="3.40.50.720:FF:000084">
    <property type="entry name" value="Short-chain dehydrogenase reductase"/>
    <property type="match status" value="1"/>
</dbReference>
<organism evidence="2 3">
    <name type="scientific">Bursaphelenchus okinawaensis</name>
    <dbReference type="NCBI Taxonomy" id="465554"/>
    <lineage>
        <taxon>Eukaryota</taxon>
        <taxon>Metazoa</taxon>
        <taxon>Ecdysozoa</taxon>
        <taxon>Nematoda</taxon>
        <taxon>Chromadorea</taxon>
        <taxon>Rhabditida</taxon>
        <taxon>Tylenchina</taxon>
        <taxon>Tylenchomorpha</taxon>
        <taxon>Aphelenchoidea</taxon>
        <taxon>Aphelenchoididae</taxon>
        <taxon>Bursaphelenchus</taxon>
    </lineage>
</organism>
<protein>
    <submittedName>
        <fullName evidence="2">Uncharacterized protein</fullName>
    </submittedName>
</protein>
<dbReference type="PRINTS" id="PR00080">
    <property type="entry name" value="SDRFAMILY"/>
</dbReference>
<dbReference type="GO" id="GO:0004090">
    <property type="term" value="F:carbonyl reductase (NADPH) activity"/>
    <property type="evidence" value="ECO:0007669"/>
    <property type="project" value="TreeGrafter"/>
</dbReference>
<dbReference type="PANTHER" id="PTHR43943:SF2">
    <property type="entry name" value="DEHYDROGENASE_REDUCTASE 4"/>
    <property type="match status" value="1"/>
</dbReference>
<name>A0A811L8V1_9BILA</name>
<comment type="similarity">
    <text evidence="1">Belongs to the short-chain dehydrogenases/reductases (SDR) family.</text>
</comment>
<evidence type="ECO:0000313" key="3">
    <source>
        <dbReference type="Proteomes" id="UP000614601"/>
    </source>
</evidence>
<accession>A0A811L8V1</accession>
<dbReference type="Proteomes" id="UP000783686">
    <property type="component" value="Unassembled WGS sequence"/>
</dbReference>
<dbReference type="InterPro" id="IPR002347">
    <property type="entry name" value="SDR_fam"/>
</dbReference>
<proteinExistence type="inferred from homology"/>
<evidence type="ECO:0000313" key="2">
    <source>
        <dbReference type="EMBL" id="CAD5224059.1"/>
    </source>
</evidence>
<sequence length="269" mass="29076">MVVSTNLKYNCRRFEGKVALLTASTEGIGLATADRLAHEGAKVVISSRNEANVKRAIKDLIDSGIHPSNIAGTVCHVGKPEHRQHLLDFAIEKFGKVDVLFNNAGINPAVGNITDVTTSQFDKIYDVNVKATFLMSKIVAEHMKRNGSGVIIFNATFGAYQPLKGVRAYGLLKTALVSITQSLAHELGPYGIRVNTVSPGLIETRMGNVMFDPKNPKNKLVKIDEPIWAMKRLGQPEEMAAVVAYLASDDASFVTGESHLATGGAECRL</sequence>
<dbReference type="EMBL" id="CAJFDH010000005">
    <property type="protein sequence ID" value="CAD5224059.1"/>
    <property type="molecule type" value="Genomic_DNA"/>
</dbReference>
<reference evidence="2" key="1">
    <citation type="submission" date="2020-09" db="EMBL/GenBank/DDBJ databases">
        <authorList>
            <person name="Kikuchi T."/>
        </authorList>
    </citation>
    <scope>NUCLEOTIDE SEQUENCE</scope>
    <source>
        <strain evidence="2">SH1</strain>
    </source>
</reference>
<comment type="caution">
    <text evidence="2">The sequence shown here is derived from an EMBL/GenBank/DDBJ whole genome shotgun (WGS) entry which is preliminary data.</text>
</comment>
<dbReference type="Gene3D" id="3.40.50.720">
    <property type="entry name" value="NAD(P)-binding Rossmann-like Domain"/>
    <property type="match status" value="1"/>
</dbReference>
<keyword evidence="3" id="KW-1185">Reference proteome</keyword>
<dbReference type="Proteomes" id="UP000614601">
    <property type="component" value="Unassembled WGS sequence"/>
</dbReference>
<dbReference type="NCBIfam" id="NF005559">
    <property type="entry name" value="PRK07231.1"/>
    <property type="match status" value="1"/>
</dbReference>
<dbReference type="Pfam" id="PF13561">
    <property type="entry name" value="adh_short_C2"/>
    <property type="match status" value="1"/>
</dbReference>
<dbReference type="OrthoDB" id="1669814at2759"/>
<dbReference type="AlphaFoldDB" id="A0A811L8V1"/>
<dbReference type="InterPro" id="IPR036291">
    <property type="entry name" value="NAD(P)-bd_dom_sf"/>
</dbReference>
<evidence type="ECO:0000256" key="1">
    <source>
        <dbReference type="ARBA" id="ARBA00006484"/>
    </source>
</evidence>
<gene>
    <name evidence="2" type="ORF">BOKJ2_LOCUS10829</name>
</gene>